<dbReference type="EMBL" id="CM000880">
    <property type="protein sequence ID" value="KQK15699.1"/>
    <property type="molecule type" value="Genomic_DNA"/>
</dbReference>
<reference evidence="2 3" key="1">
    <citation type="journal article" date="2010" name="Nature">
        <title>Genome sequencing and analysis of the model grass Brachypodium distachyon.</title>
        <authorList>
            <consortium name="International Brachypodium Initiative"/>
        </authorList>
    </citation>
    <scope>NUCLEOTIDE SEQUENCE [LARGE SCALE GENOMIC DNA]</scope>
    <source>
        <strain evidence="2 3">Bd21</strain>
    </source>
</reference>
<organism evidence="2">
    <name type="scientific">Brachypodium distachyon</name>
    <name type="common">Purple false brome</name>
    <name type="synonym">Trachynia distachya</name>
    <dbReference type="NCBI Taxonomy" id="15368"/>
    <lineage>
        <taxon>Eukaryota</taxon>
        <taxon>Viridiplantae</taxon>
        <taxon>Streptophyta</taxon>
        <taxon>Embryophyta</taxon>
        <taxon>Tracheophyta</taxon>
        <taxon>Spermatophyta</taxon>
        <taxon>Magnoliopsida</taxon>
        <taxon>Liliopsida</taxon>
        <taxon>Poales</taxon>
        <taxon>Poaceae</taxon>
        <taxon>BOP clade</taxon>
        <taxon>Pooideae</taxon>
        <taxon>Stipodae</taxon>
        <taxon>Brachypodieae</taxon>
        <taxon>Brachypodium</taxon>
    </lineage>
</organism>
<evidence type="ECO:0000313" key="4">
    <source>
        <dbReference type="Proteomes" id="UP000008810"/>
    </source>
</evidence>
<dbReference type="AlphaFoldDB" id="A0A0Q3JCN2"/>
<name>A0A0Q3JCN2_BRADI</name>
<reference evidence="2" key="2">
    <citation type="submission" date="2017-06" db="EMBL/GenBank/DDBJ databases">
        <title>WGS assembly of Brachypodium distachyon.</title>
        <authorList>
            <consortium name="The International Brachypodium Initiative"/>
            <person name="Lucas S."/>
            <person name="Harmon-Smith M."/>
            <person name="Lail K."/>
            <person name="Tice H."/>
            <person name="Grimwood J."/>
            <person name="Bruce D."/>
            <person name="Barry K."/>
            <person name="Shu S."/>
            <person name="Lindquist E."/>
            <person name="Wang M."/>
            <person name="Pitluck S."/>
            <person name="Vogel J.P."/>
            <person name="Garvin D.F."/>
            <person name="Mockler T.C."/>
            <person name="Schmutz J."/>
            <person name="Rokhsar D."/>
            <person name="Bevan M.W."/>
        </authorList>
    </citation>
    <scope>NUCLEOTIDE SEQUENCE</scope>
    <source>
        <strain evidence="2">Bd21</strain>
    </source>
</reference>
<evidence type="ECO:0000313" key="3">
    <source>
        <dbReference type="EnsemblPlants" id="KQK15699"/>
    </source>
</evidence>
<keyword evidence="1" id="KW-0812">Transmembrane</keyword>
<reference evidence="3" key="3">
    <citation type="submission" date="2018-08" db="UniProtKB">
        <authorList>
            <consortium name="EnsemblPlants"/>
        </authorList>
    </citation>
    <scope>IDENTIFICATION</scope>
    <source>
        <strain evidence="3">cv. Bd21</strain>
    </source>
</reference>
<dbReference type="InParanoid" id="A0A0Q3JCN2"/>
<protein>
    <submittedName>
        <fullName evidence="2 3">Uncharacterized protein</fullName>
    </submittedName>
</protein>
<keyword evidence="4" id="KW-1185">Reference proteome</keyword>
<proteinExistence type="predicted"/>
<dbReference type="Proteomes" id="UP000008810">
    <property type="component" value="Chromosome 1"/>
</dbReference>
<sequence length="78" mass="9278">MMIWFSSLFMGTKYLLSYLIARIHLSCVASGTPFSMLCNSPLLVIVNMFQNVHNYACILHIFYLPFSFMYFFIRYDFH</sequence>
<evidence type="ECO:0000256" key="1">
    <source>
        <dbReference type="SAM" id="Phobius"/>
    </source>
</evidence>
<keyword evidence="1" id="KW-1133">Transmembrane helix</keyword>
<feature type="transmembrane region" description="Helical" evidence="1">
    <location>
        <begin position="53"/>
        <end position="73"/>
    </location>
</feature>
<dbReference type="Gramene" id="KQK15699">
    <property type="protein sequence ID" value="KQK15699"/>
    <property type="gene ID" value="BRADI_1g24459v3"/>
</dbReference>
<keyword evidence="1" id="KW-0472">Membrane</keyword>
<gene>
    <name evidence="2" type="ORF">BRADI_1g24459v3</name>
</gene>
<accession>A0A0Q3JCN2</accession>
<dbReference type="EnsemblPlants" id="KQK15699">
    <property type="protein sequence ID" value="KQK15699"/>
    <property type="gene ID" value="BRADI_1g24459v3"/>
</dbReference>
<evidence type="ECO:0000313" key="2">
    <source>
        <dbReference type="EMBL" id="KQK15699.1"/>
    </source>
</evidence>